<reference evidence="1 2" key="1">
    <citation type="submission" date="2018-01" db="EMBL/GenBank/DDBJ databases">
        <title>The draft genome sequence of Halioglobus lutimaris HF004.</title>
        <authorList>
            <person name="Du Z.-J."/>
            <person name="Shi M.-J."/>
        </authorList>
    </citation>
    <scope>NUCLEOTIDE SEQUENCE [LARGE SCALE GENOMIC DNA]</scope>
    <source>
        <strain evidence="1 2">HF004</strain>
    </source>
</reference>
<dbReference type="AlphaFoldDB" id="A0A2N5WXX1"/>
<evidence type="ECO:0000313" key="1">
    <source>
        <dbReference type="EMBL" id="PLW67086.1"/>
    </source>
</evidence>
<organism evidence="1 2">
    <name type="scientific">Pseudohalioglobus lutimaris</name>
    <dbReference type="NCBI Taxonomy" id="1737061"/>
    <lineage>
        <taxon>Bacteria</taxon>
        <taxon>Pseudomonadati</taxon>
        <taxon>Pseudomonadota</taxon>
        <taxon>Gammaproteobacteria</taxon>
        <taxon>Cellvibrionales</taxon>
        <taxon>Halieaceae</taxon>
        <taxon>Pseudohalioglobus</taxon>
    </lineage>
</organism>
<proteinExistence type="predicted"/>
<gene>
    <name evidence="1" type="ORF">C0039_18905</name>
</gene>
<protein>
    <submittedName>
        <fullName evidence="1">Uncharacterized protein</fullName>
    </submittedName>
</protein>
<dbReference type="Proteomes" id="UP000235005">
    <property type="component" value="Unassembled WGS sequence"/>
</dbReference>
<dbReference type="EMBL" id="PKUS01000039">
    <property type="protein sequence ID" value="PLW67086.1"/>
    <property type="molecule type" value="Genomic_DNA"/>
</dbReference>
<evidence type="ECO:0000313" key="2">
    <source>
        <dbReference type="Proteomes" id="UP000235005"/>
    </source>
</evidence>
<dbReference type="RefSeq" id="WP_101518970.1">
    <property type="nucleotide sequence ID" value="NZ_PKUS01000039.1"/>
</dbReference>
<dbReference type="OrthoDB" id="9850274at2"/>
<keyword evidence="2" id="KW-1185">Reference proteome</keyword>
<sequence>MKLKVFIGVFVALLLFGLGGLYTKDSATVGQANLVESFFKDYCRQHGSYPTYETVEREFPGLYPNHDWYYWPNEARTVASFQYPMTLPIPSAPGRSKISEFIPIIYAYVVHHPCEGLF</sequence>
<name>A0A2N5WXX1_9GAMM</name>
<accession>A0A2N5WXX1</accession>
<comment type="caution">
    <text evidence="1">The sequence shown here is derived from an EMBL/GenBank/DDBJ whole genome shotgun (WGS) entry which is preliminary data.</text>
</comment>